<dbReference type="OrthoDB" id="2279155at2759"/>
<gene>
    <name evidence="5" type="ORF">Pmar_PMAR008643</name>
</gene>
<dbReference type="EMBL" id="GG684483">
    <property type="protein sequence ID" value="EER01094.1"/>
    <property type="molecule type" value="Genomic_DNA"/>
</dbReference>
<dbReference type="AlphaFoldDB" id="C5LQ85"/>
<keyword evidence="2" id="KW-0408">Iron</keyword>
<dbReference type="InterPro" id="IPR001030">
    <property type="entry name" value="Acoase/IPM_deHydtase_lsu_aba"/>
</dbReference>
<sequence length="94" mass="10047">MSQTRLMMVAVSRLSEDFTIGLSTPTTSFKGFNVDKAEQTKVKTFSYKGKEYSLQHGSVVLAAITSCTNTSNPGVMLGAGLLARNARDKGLKVG</sequence>
<dbReference type="GO" id="GO:0046872">
    <property type="term" value="F:metal ion binding"/>
    <property type="evidence" value="ECO:0007669"/>
    <property type="project" value="UniProtKB-KW"/>
</dbReference>
<keyword evidence="1" id="KW-0479">Metal-binding</keyword>
<reference evidence="5 6" key="1">
    <citation type="submission" date="2008-07" db="EMBL/GenBank/DDBJ databases">
        <authorList>
            <person name="El-Sayed N."/>
            <person name="Caler E."/>
            <person name="Inman J."/>
            <person name="Amedeo P."/>
            <person name="Hass B."/>
            <person name="Wortman J."/>
        </authorList>
    </citation>
    <scope>NUCLEOTIDE SEQUENCE [LARGE SCALE GENOMIC DNA]</scope>
    <source>
        <strain evidence="6">ATCC 50983 / TXsc</strain>
    </source>
</reference>
<name>C5LQ85_PERM5</name>
<dbReference type="PANTHER" id="PTHR11670">
    <property type="entry name" value="ACONITASE/IRON-RESPONSIVE ELEMENT FAMILY MEMBER"/>
    <property type="match status" value="1"/>
</dbReference>
<feature type="domain" description="Aconitase/3-isopropylmalate dehydratase large subunit alpha/beta/alpha" evidence="4">
    <location>
        <begin position="32"/>
        <end position="93"/>
    </location>
</feature>
<dbReference type="GO" id="GO:0051536">
    <property type="term" value="F:iron-sulfur cluster binding"/>
    <property type="evidence" value="ECO:0007669"/>
    <property type="project" value="UniProtKB-KW"/>
</dbReference>
<accession>C5LQ85</accession>
<evidence type="ECO:0000256" key="1">
    <source>
        <dbReference type="ARBA" id="ARBA00022723"/>
    </source>
</evidence>
<evidence type="ECO:0000259" key="4">
    <source>
        <dbReference type="Pfam" id="PF00330"/>
    </source>
</evidence>
<proteinExistence type="predicted"/>
<dbReference type="InterPro" id="IPR018136">
    <property type="entry name" value="Aconitase_4Fe-4S_BS"/>
</dbReference>
<dbReference type="InterPro" id="IPR006249">
    <property type="entry name" value="Aconitase/IRP2"/>
</dbReference>
<organism evidence="6">
    <name type="scientific">Perkinsus marinus (strain ATCC 50983 / TXsc)</name>
    <dbReference type="NCBI Taxonomy" id="423536"/>
    <lineage>
        <taxon>Eukaryota</taxon>
        <taxon>Sar</taxon>
        <taxon>Alveolata</taxon>
        <taxon>Perkinsozoa</taxon>
        <taxon>Perkinsea</taxon>
        <taxon>Perkinsida</taxon>
        <taxon>Perkinsidae</taxon>
        <taxon>Perkinsus</taxon>
    </lineage>
</organism>
<dbReference type="PROSITE" id="PS00450">
    <property type="entry name" value="ACONITASE_1"/>
    <property type="match status" value="1"/>
</dbReference>
<dbReference type="InParanoid" id="C5LQ85"/>
<dbReference type="InterPro" id="IPR015931">
    <property type="entry name" value="Acnase/IPM_dHydase_lsu_aba_1/3"/>
</dbReference>
<evidence type="ECO:0000313" key="6">
    <source>
        <dbReference type="Proteomes" id="UP000007800"/>
    </source>
</evidence>
<evidence type="ECO:0000256" key="2">
    <source>
        <dbReference type="ARBA" id="ARBA00023004"/>
    </source>
</evidence>
<dbReference type="GeneID" id="9057948"/>
<keyword evidence="6" id="KW-1185">Reference proteome</keyword>
<evidence type="ECO:0000313" key="5">
    <source>
        <dbReference type="EMBL" id="EER01094.1"/>
    </source>
</evidence>
<protein>
    <submittedName>
        <fullName evidence="5">Aconitase, putative</fullName>
    </submittedName>
</protein>
<dbReference type="Pfam" id="PF00330">
    <property type="entry name" value="Aconitase"/>
    <property type="match status" value="1"/>
</dbReference>
<dbReference type="InterPro" id="IPR036008">
    <property type="entry name" value="Aconitase_4Fe-4S_dom"/>
</dbReference>
<dbReference type="Proteomes" id="UP000007800">
    <property type="component" value="Unassembled WGS sequence"/>
</dbReference>
<evidence type="ECO:0000256" key="3">
    <source>
        <dbReference type="ARBA" id="ARBA00023014"/>
    </source>
</evidence>
<keyword evidence="3" id="KW-0411">Iron-sulfur</keyword>
<dbReference type="RefSeq" id="XP_002768376.1">
    <property type="nucleotide sequence ID" value="XM_002768330.1"/>
</dbReference>
<dbReference type="Gene3D" id="3.30.499.10">
    <property type="entry name" value="Aconitase, domain 3"/>
    <property type="match status" value="1"/>
</dbReference>
<dbReference type="SUPFAM" id="SSF53732">
    <property type="entry name" value="Aconitase iron-sulfur domain"/>
    <property type="match status" value="1"/>
</dbReference>